<sequence length="107" mass="12475">PGRPMCRWQLAPPLPLAAPPPYICFLCKRKFKSGALLSRHRQLSELHRRSLQRQEEEIQQKKEELRQVISGVRKQLQELEVAASKQVLPDEELQVQRASLEQKLRQA</sequence>
<name>A0ABN9PR12_9DINO</name>
<evidence type="ECO:0000256" key="1">
    <source>
        <dbReference type="PROSITE-ProRule" id="PRU00042"/>
    </source>
</evidence>
<keyword evidence="1" id="KW-0862">Zinc</keyword>
<evidence type="ECO:0000256" key="2">
    <source>
        <dbReference type="SAM" id="Coils"/>
    </source>
</evidence>
<organism evidence="4 5">
    <name type="scientific">Prorocentrum cordatum</name>
    <dbReference type="NCBI Taxonomy" id="2364126"/>
    <lineage>
        <taxon>Eukaryota</taxon>
        <taxon>Sar</taxon>
        <taxon>Alveolata</taxon>
        <taxon>Dinophyceae</taxon>
        <taxon>Prorocentrales</taxon>
        <taxon>Prorocentraceae</taxon>
        <taxon>Prorocentrum</taxon>
    </lineage>
</organism>
<dbReference type="EMBL" id="CAUYUJ010001048">
    <property type="protein sequence ID" value="CAK0793903.1"/>
    <property type="molecule type" value="Genomic_DNA"/>
</dbReference>
<comment type="caution">
    <text evidence="4">The sequence shown here is derived from an EMBL/GenBank/DDBJ whole genome shotgun (WGS) entry which is preliminary data.</text>
</comment>
<evidence type="ECO:0000259" key="3">
    <source>
        <dbReference type="PROSITE" id="PS50157"/>
    </source>
</evidence>
<feature type="non-terminal residue" evidence="4">
    <location>
        <position position="1"/>
    </location>
</feature>
<keyword evidence="1" id="KW-0863">Zinc-finger</keyword>
<reference evidence="4" key="1">
    <citation type="submission" date="2023-10" db="EMBL/GenBank/DDBJ databases">
        <authorList>
            <person name="Chen Y."/>
            <person name="Shah S."/>
            <person name="Dougan E. K."/>
            <person name="Thang M."/>
            <person name="Chan C."/>
        </authorList>
    </citation>
    <scope>NUCLEOTIDE SEQUENCE [LARGE SCALE GENOMIC DNA]</scope>
</reference>
<keyword evidence="5" id="KW-1185">Reference proteome</keyword>
<evidence type="ECO:0000313" key="4">
    <source>
        <dbReference type="EMBL" id="CAK0793903.1"/>
    </source>
</evidence>
<evidence type="ECO:0000313" key="5">
    <source>
        <dbReference type="Proteomes" id="UP001189429"/>
    </source>
</evidence>
<dbReference type="Gene3D" id="3.30.160.60">
    <property type="entry name" value="Classic Zinc Finger"/>
    <property type="match status" value="1"/>
</dbReference>
<dbReference type="PROSITE" id="PS50157">
    <property type="entry name" value="ZINC_FINGER_C2H2_2"/>
    <property type="match status" value="1"/>
</dbReference>
<protein>
    <recommendedName>
        <fullName evidence="3">C2H2-type domain-containing protein</fullName>
    </recommendedName>
</protein>
<dbReference type="Proteomes" id="UP001189429">
    <property type="component" value="Unassembled WGS sequence"/>
</dbReference>
<feature type="non-terminal residue" evidence="4">
    <location>
        <position position="107"/>
    </location>
</feature>
<feature type="coiled-coil region" evidence="2">
    <location>
        <begin position="44"/>
        <end position="82"/>
    </location>
</feature>
<proteinExistence type="predicted"/>
<feature type="domain" description="C2H2-type" evidence="3">
    <location>
        <begin position="22"/>
        <end position="47"/>
    </location>
</feature>
<accession>A0ABN9PR12</accession>
<keyword evidence="1" id="KW-0479">Metal-binding</keyword>
<keyword evidence="2" id="KW-0175">Coiled coil</keyword>
<gene>
    <name evidence="4" type="ORF">PCOR1329_LOCUS4047</name>
</gene>
<dbReference type="InterPro" id="IPR013087">
    <property type="entry name" value="Znf_C2H2_type"/>
</dbReference>